<dbReference type="Proteomes" id="UP000299102">
    <property type="component" value="Unassembled WGS sequence"/>
</dbReference>
<protein>
    <submittedName>
        <fullName evidence="1">Uncharacterized protein</fullName>
    </submittedName>
</protein>
<sequence>MLRVGAESSACAGGLYAPVCLINLRLGVRDGDDENAQRSNHECDNSYAAMYRKRCDIVLLAMRRRRVDACRWCKEAARASPTPLCINLTPPFKRYSYGSLFRLHADRNTK</sequence>
<evidence type="ECO:0000313" key="1">
    <source>
        <dbReference type="EMBL" id="GBP75586.1"/>
    </source>
</evidence>
<accession>A0A4C1YHE6</accession>
<organism evidence="1 2">
    <name type="scientific">Eumeta variegata</name>
    <name type="common">Bagworm moth</name>
    <name type="synonym">Eumeta japonica</name>
    <dbReference type="NCBI Taxonomy" id="151549"/>
    <lineage>
        <taxon>Eukaryota</taxon>
        <taxon>Metazoa</taxon>
        <taxon>Ecdysozoa</taxon>
        <taxon>Arthropoda</taxon>
        <taxon>Hexapoda</taxon>
        <taxon>Insecta</taxon>
        <taxon>Pterygota</taxon>
        <taxon>Neoptera</taxon>
        <taxon>Endopterygota</taxon>
        <taxon>Lepidoptera</taxon>
        <taxon>Glossata</taxon>
        <taxon>Ditrysia</taxon>
        <taxon>Tineoidea</taxon>
        <taxon>Psychidae</taxon>
        <taxon>Oiketicinae</taxon>
        <taxon>Eumeta</taxon>
    </lineage>
</organism>
<name>A0A4C1YHE6_EUMVA</name>
<gene>
    <name evidence="1" type="ORF">EVAR_43492_1</name>
</gene>
<dbReference type="EMBL" id="BGZK01001254">
    <property type="protein sequence ID" value="GBP75586.1"/>
    <property type="molecule type" value="Genomic_DNA"/>
</dbReference>
<reference evidence="1 2" key="1">
    <citation type="journal article" date="2019" name="Commun. Biol.">
        <title>The bagworm genome reveals a unique fibroin gene that provides high tensile strength.</title>
        <authorList>
            <person name="Kono N."/>
            <person name="Nakamura H."/>
            <person name="Ohtoshi R."/>
            <person name="Tomita M."/>
            <person name="Numata K."/>
            <person name="Arakawa K."/>
        </authorList>
    </citation>
    <scope>NUCLEOTIDE SEQUENCE [LARGE SCALE GENOMIC DNA]</scope>
</reference>
<proteinExistence type="predicted"/>
<comment type="caution">
    <text evidence="1">The sequence shown here is derived from an EMBL/GenBank/DDBJ whole genome shotgun (WGS) entry which is preliminary data.</text>
</comment>
<dbReference type="AlphaFoldDB" id="A0A4C1YHE6"/>
<keyword evidence="2" id="KW-1185">Reference proteome</keyword>
<evidence type="ECO:0000313" key="2">
    <source>
        <dbReference type="Proteomes" id="UP000299102"/>
    </source>
</evidence>